<dbReference type="EMBL" id="JAIWYP010000002">
    <property type="protein sequence ID" value="KAH3868829.1"/>
    <property type="molecule type" value="Genomic_DNA"/>
</dbReference>
<organism evidence="2 3">
    <name type="scientific">Dreissena polymorpha</name>
    <name type="common">Zebra mussel</name>
    <name type="synonym">Mytilus polymorpha</name>
    <dbReference type="NCBI Taxonomy" id="45954"/>
    <lineage>
        <taxon>Eukaryota</taxon>
        <taxon>Metazoa</taxon>
        <taxon>Spiralia</taxon>
        <taxon>Lophotrochozoa</taxon>
        <taxon>Mollusca</taxon>
        <taxon>Bivalvia</taxon>
        <taxon>Autobranchia</taxon>
        <taxon>Heteroconchia</taxon>
        <taxon>Euheterodonta</taxon>
        <taxon>Imparidentia</taxon>
        <taxon>Neoheterodontei</taxon>
        <taxon>Myida</taxon>
        <taxon>Dreissenoidea</taxon>
        <taxon>Dreissenidae</taxon>
        <taxon>Dreissena</taxon>
    </lineage>
</organism>
<name>A0A9D4RHT8_DREPO</name>
<proteinExistence type="predicted"/>
<comment type="caution">
    <text evidence="2">The sequence shown here is derived from an EMBL/GenBank/DDBJ whole genome shotgun (WGS) entry which is preliminary data.</text>
</comment>
<evidence type="ECO:0000313" key="3">
    <source>
        <dbReference type="Proteomes" id="UP000828390"/>
    </source>
</evidence>
<accession>A0A9D4RHT8</accession>
<evidence type="ECO:0000313" key="2">
    <source>
        <dbReference type="EMBL" id="KAH3868829.1"/>
    </source>
</evidence>
<dbReference type="Proteomes" id="UP000828390">
    <property type="component" value="Unassembled WGS sequence"/>
</dbReference>
<protein>
    <submittedName>
        <fullName evidence="2">Uncharacterized protein</fullName>
    </submittedName>
</protein>
<keyword evidence="3" id="KW-1185">Reference proteome</keyword>
<feature type="region of interest" description="Disordered" evidence="1">
    <location>
        <begin position="308"/>
        <end position="335"/>
    </location>
</feature>
<reference evidence="2" key="1">
    <citation type="journal article" date="2019" name="bioRxiv">
        <title>The Genome of the Zebra Mussel, Dreissena polymorpha: A Resource for Invasive Species Research.</title>
        <authorList>
            <person name="McCartney M.A."/>
            <person name="Auch B."/>
            <person name="Kono T."/>
            <person name="Mallez S."/>
            <person name="Zhang Y."/>
            <person name="Obille A."/>
            <person name="Becker A."/>
            <person name="Abrahante J.E."/>
            <person name="Garbe J."/>
            <person name="Badalamenti J.P."/>
            <person name="Herman A."/>
            <person name="Mangelson H."/>
            <person name="Liachko I."/>
            <person name="Sullivan S."/>
            <person name="Sone E.D."/>
            <person name="Koren S."/>
            <person name="Silverstein K.A.T."/>
            <person name="Beckman K.B."/>
            <person name="Gohl D.M."/>
        </authorList>
    </citation>
    <scope>NUCLEOTIDE SEQUENCE</scope>
    <source>
        <strain evidence="2">Duluth1</strain>
        <tissue evidence="2">Whole animal</tissue>
    </source>
</reference>
<sequence>MRKVAIGESNMVPKYHSGEETLSLPVDKCDKISVSDVFVFPLSVNTVQKMMHGGHMKTGRHSLLVDLHCNKSVPFEDNHKDMMYPISFTDEEEERISLENNAENNETRCSFGTDYSVNTLANCSESIADMHGADSIICGSVSKYSCATTHVVMNVNTCTNLYVHIDDKCGRSCRTACPDNCDIANNTLDHQAGSSSEIDDVDSGSVYHVNDCIGGSDFEGSVKANETVVSETTKHKLELNKKDKNCYTQNTYFEIFSAKDAIIQTDSYCKTEKNISSHSKSWLTYTKTKEGTFVRITSAREKMNVTEVKQNDDTNQHADKEPEVGETSKQEIEADHVLDNDSHFEKCMLLSEKAWVNNDADYSEFAYQPNQTNYVSGRIAGRTLAPDNEIDDERRRPIGDKSSEHVLDIISVKDCSSAPCVTICKFHEGINLTIVQSFDAECNPYNNILKKIDLSLIDLKFHLIFKEDEITYVANTRETSCLSLVDIAKDSCVPLLEICVMMAGSDKRTSGDRYDTPSNFGIVYLPQDTSCVYKNMVERGTFLNSTNFHMFNIAEGANKGSVSQRYSDVKPIQRFSDIGLQMCESLDEIDNETHLPITYYDAEPKTHAYGSIIVNSVNLVCNSTYNSISLICTVCKTCFLDGDTHVRDRFLPADETTENIYERRDNSAWDTWEKMSPHVTEVFKNDTDTSLFEIQIGIPQSINTDAHSMITNTSGQIDLSDTKITPSLIERIDVPLDSMSDIEKIPAEHIANASFNIFLYVIDIEKWNYRPAINNENRTCKATINLYPEMNNTSTCIQFKLLIQSMKPKPECETEKERIRYLNIPKAQWRIDSTCALVISDSDGCNFTIVINKKETSVTTINFRIDVIETIVGIPKKTGESLKELAEETIVSNCVNDEATTYMPDTTKGTGTHFVVYRYDTTDTLFNRVDITYVFVVDTNLLLLLLDQVDISKNATKHLVDSEERKCANLVGMFVPIVKHKGDMNGCLVKFSQKISLSMNAFEDVTFDCQIHVGAKISDHSKYSIEDTCSADFTIHTDDVVRIADERHVSIIIRSISQIERAIMFHKMLPREKYLYIVPKDIIVFCVDSSEKPKKLVLETIERNCVPLGKSGYNHCVTHVRTDYDAKVNIYDPVKKVYLSKIYVVDMVCSTVCVFSEKTSECQNEKRSQHSKLMMGDRFENMCVDYGICLNARYSRKRKSSRLIKSSPLTTSIGIIANETIWHVDLSHIDDIFNEYDFGASVDYIFCKSARAHIIAQNSEDVVEIHTETDEHATKVGQESSVFIKPICKETMRRLLQIIWERSVCVVGNSTVNNNIKGAIADRLTISTNSTCVSLLSSSNKHSVTMVQYVKDTLVIFVDFENGICFYLVKAGSKMRRHITRYKPNLNPKYGSKEVVCASMTDVVEELSDGDLHETKSNVKTRIQLENTAMALWSLEEKVCMLLEVSDCDSICENGIYKSDRIFLPSNSTYSEMVSVRANERDAYLSTPVFGSVANIIAEPEMIVDDSCSSDEIIDESVCHIGKECCFHVANNYLVNNICLAEKRYKLKNTGYYMLSDGLDEEAWVHLINDVAESGGQEDKGDTRRCDCFTDTTNLSVVIIDSSNEFRKNTTQGHVMKTKATAGHKYFQEKEINTSAITDVIDSGGLLAYSDINNGGYNIPESTYLAVLKTDIKACYLRNTETNSLVINNSAEICRPVVDSDSNIFTRVTDVREHTLSPERGNASSICLNMIDVKEESYLHSSRAAALDVLSNEQAQANAPFDFSLTQAKEVITDSVNEINALYESLISLDSYDVSLDSNDAIECGVYDINSHLNEHTFAQKVNVFPRSVTKDVDVEETYVKVYTTNQEGSRLIHYNTPKCAFQIPTDQTEIHVNAVPFTELYREQGRNSEFSLDNNNVADASAASQPLSSDVSHDGPILSMGLRSDNNSEHDFPVISLSTNITVDLHPDRDIHPIVDLHPNHDMRPIGLDRGDAFNPPIISLASQFTVDLSRTRGTRLVVATSEFLPRPNLIFLWDYR</sequence>
<evidence type="ECO:0000256" key="1">
    <source>
        <dbReference type="SAM" id="MobiDB-lite"/>
    </source>
</evidence>
<gene>
    <name evidence="2" type="ORF">DPMN_031983</name>
</gene>
<reference evidence="2" key="2">
    <citation type="submission" date="2020-11" db="EMBL/GenBank/DDBJ databases">
        <authorList>
            <person name="McCartney M.A."/>
            <person name="Auch B."/>
            <person name="Kono T."/>
            <person name="Mallez S."/>
            <person name="Becker A."/>
            <person name="Gohl D.M."/>
            <person name="Silverstein K.A.T."/>
            <person name="Koren S."/>
            <person name="Bechman K.B."/>
            <person name="Herman A."/>
            <person name="Abrahante J.E."/>
            <person name="Garbe J."/>
        </authorList>
    </citation>
    <scope>NUCLEOTIDE SEQUENCE</scope>
    <source>
        <strain evidence="2">Duluth1</strain>
        <tissue evidence="2">Whole animal</tissue>
    </source>
</reference>